<evidence type="ECO:0000313" key="1">
    <source>
        <dbReference type="EMBL" id="MBB5063730.1"/>
    </source>
</evidence>
<sequence>MTNQTASSTRRWRTPIAAFVLAGTGLFSAISLQAQVAAPGTKAMSSTSAITAPALAPSTGPVYNNKWEVYGGLSYSNGQAGQALPKHYNMGGVEVMGTYWLTRHLGAVGDYRIQAGTSPVSPQASVFGLNRVLVYQNIFSGGVQWRGFKNRYAAIDYHALAGATHGTFDTAITGYPPPPGGGQVPTTATAGLYSNTTSPYGAVGGSIDFNYAPRVAVRIQPDLIFEHFGTETREFFSISAGLVYKFGKR</sequence>
<organism evidence="1 2">
    <name type="scientific">Granulicella mallensis</name>
    <dbReference type="NCBI Taxonomy" id="940614"/>
    <lineage>
        <taxon>Bacteria</taxon>
        <taxon>Pseudomonadati</taxon>
        <taxon>Acidobacteriota</taxon>
        <taxon>Terriglobia</taxon>
        <taxon>Terriglobales</taxon>
        <taxon>Acidobacteriaceae</taxon>
        <taxon>Granulicella</taxon>
    </lineage>
</organism>
<evidence type="ECO:0000313" key="2">
    <source>
        <dbReference type="Proteomes" id="UP000584867"/>
    </source>
</evidence>
<gene>
    <name evidence="1" type="ORF">HDF15_002075</name>
</gene>
<evidence type="ECO:0008006" key="3">
    <source>
        <dbReference type="Google" id="ProtNLM"/>
    </source>
</evidence>
<protein>
    <recommendedName>
        <fullName evidence="3">Outer membrane protein beta-barrel domain-containing protein</fullName>
    </recommendedName>
</protein>
<dbReference type="AlphaFoldDB" id="A0A7W7ZPG0"/>
<dbReference type="Proteomes" id="UP000584867">
    <property type="component" value="Unassembled WGS sequence"/>
</dbReference>
<reference evidence="1 2" key="1">
    <citation type="submission" date="2020-08" db="EMBL/GenBank/DDBJ databases">
        <title>Genomic Encyclopedia of Type Strains, Phase IV (KMG-V): Genome sequencing to study the core and pangenomes of soil and plant-associated prokaryotes.</title>
        <authorList>
            <person name="Whitman W."/>
        </authorList>
    </citation>
    <scope>NUCLEOTIDE SEQUENCE [LARGE SCALE GENOMIC DNA]</scope>
    <source>
        <strain evidence="1 2">X5P3</strain>
    </source>
</reference>
<dbReference type="EMBL" id="JACHIO010000007">
    <property type="protein sequence ID" value="MBB5063730.1"/>
    <property type="molecule type" value="Genomic_DNA"/>
</dbReference>
<accession>A0A7W7ZPG0</accession>
<comment type="caution">
    <text evidence="1">The sequence shown here is derived from an EMBL/GenBank/DDBJ whole genome shotgun (WGS) entry which is preliminary data.</text>
</comment>
<dbReference type="RefSeq" id="WP_184255118.1">
    <property type="nucleotide sequence ID" value="NZ_JACHIO010000007.1"/>
</dbReference>
<proteinExistence type="predicted"/>
<name>A0A7W7ZPG0_9BACT</name>